<reference evidence="2 3" key="1">
    <citation type="submission" date="2021-01" db="EMBL/GenBank/DDBJ databases">
        <title>Whole genome shotgun sequence of Catellatospora chokoriensis NBRC 107358.</title>
        <authorList>
            <person name="Komaki H."/>
            <person name="Tamura T."/>
        </authorList>
    </citation>
    <scope>NUCLEOTIDE SEQUENCE [LARGE SCALE GENOMIC DNA]</scope>
    <source>
        <strain evidence="2 3">NBRC 107358</strain>
    </source>
</reference>
<dbReference type="Gene3D" id="3.30.450.40">
    <property type="match status" value="1"/>
</dbReference>
<gene>
    <name evidence="2" type="ORF">Cch02nite_22770</name>
</gene>
<evidence type="ECO:0000313" key="3">
    <source>
        <dbReference type="Proteomes" id="UP000619293"/>
    </source>
</evidence>
<name>A0A8J3K1R9_9ACTN</name>
<organism evidence="2 3">
    <name type="scientific">Catellatospora chokoriensis</name>
    <dbReference type="NCBI Taxonomy" id="310353"/>
    <lineage>
        <taxon>Bacteria</taxon>
        <taxon>Bacillati</taxon>
        <taxon>Actinomycetota</taxon>
        <taxon>Actinomycetes</taxon>
        <taxon>Micromonosporales</taxon>
        <taxon>Micromonosporaceae</taxon>
        <taxon>Catellatospora</taxon>
    </lineage>
</organism>
<dbReference type="EMBL" id="BONG01000011">
    <property type="protein sequence ID" value="GIF88833.1"/>
    <property type="molecule type" value="Genomic_DNA"/>
</dbReference>
<dbReference type="Pfam" id="PF13185">
    <property type="entry name" value="GAF_2"/>
    <property type="match status" value="1"/>
</dbReference>
<dbReference type="SMART" id="SM00065">
    <property type="entry name" value="GAF"/>
    <property type="match status" value="1"/>
</dbReference>
<dbReference type="InterPro" id="IPR003018">
    <property type="entry name" value="GAF"/>
</dbReference>
<accession>A0A8J3K1R9</accession>
<sequence>MQINSVSPIDWAIDMLDEAKTAEDVQTVLRCSARAAVQAQGVTVVQLDHGECHYLDEDAMSPLWKGQRFPAESCISGWAMLHDQTVAIRDIRTDSRIPQAAYRPTFVRSLLMVPIRVAGSPVGAIGAYWADLHQASSEEVAVLERLAAAAGRALGKVSARSAADRSPADGALAV</sequence>
<dbReference type="AlphaFoldDB" id="A0A8J3K1R9"/>
<proteinExistence type="predicted"/>
<feature type="domain" description="GAF" evidence="1">
    <location>
        <begin position="17"/>
        <end position="164"/>
    </location>
</feature>
<comment type="caution">
    <text evidence="2">The sequence shown here is derived from an EMBL/GenBank/DDBJ whole genome shotgun (WGS) entry which is preliminary data.</text>
</comment>
<dbReference type="SUPFAM" id="SSF55781">
    <property type="entry name" value="GAF domain-like"/>
    <property type="match status" value="1"/>
</dbReference>
<evidence type="ECO:0000313" key="2">
    <source>
        <dbReference type="EMBL" id="GIF88833.1"/>
    </source>
</evidence>
<dbReference type="InterPro" id="IPR029016">
    <property type="entry name" value="GAF-like_dom_sf"/>
</dbReference>
<keyword evidence="3" id="KW-1185">Reference proteome</keyword>
<evidence type="ECO:0000259" key="1">
    <source>
        <dbReference type="SMART" id="SM00065"/>
    </source>
</evidence>
<dbReference type="Proteomes" id="UP000619293">
    <property type="component" value="Unassembled WGS sequence"/>
</dbReference>
<protein>
    <recommendedName>
        <fullName evidence="1">GAF domain-containing protein</fullName>
    </recommendedName>
</protein>